<comment type="caution">
    <text evidence="1">The sequence shown here is derived from an EMBL/GenBank/DDBJ whole genome shotgun (WGS) entry which is preliminary data.</text>
</comment>
<evidence type="ECO:0000313" key="1">
    <source>
        <dbReference type="EMBL" id="MCI96489.1"/>
    </source>
</evidence>
<accession>A0A392W9M6</accession>
<sequence length="34" mass="3849">MPFPEDRLPGRCQPLAYQEAVLLVNPKNPQLKGE</sequence>
<dbReference type="AlphaFoldDB" id="A0A392W9M6"/>
<name>A0A392W9M6_9FABA</name>
<keyword evidence="1" id="KW-0456">Lyase</keyword>
<keyword evidence="2" id="KW-1185">Reference proteome</keyword>
<dbReference type="EMBL" id="LXQA011416148">
    <property type="protein sequence ID" value="MCI96489.1"/>
    <property type="molecule type" value="Genomic_DNA"/>
</dbReference>
<feature type="non-terminal residue" evidence="1">
    <location>
        <position position="34"/>
    </location>
</feature>
<organism evidence="1 2">
    <name type="scientific">Trifolium medium</name>
    <dbReference type="NCBI Taxonomy" id="97028"/>
    <lineage>
        <taxon>Eukaryota</taxon>
        <taxon>Viridiplantae</taxon>
        <taxon>Streptophyta</taxon>
        <taxon>Embryophyta</taxon>
        <taxon>Tracheophyta</taxon>
        <taxon>Spermatophyta</taxon>
        <taxon>Magnoliopsida</taxon>
        <taxon>eudicotyledons</taxon>
        <taxon>Gunneridae</taxon>
        <taxon>Pentapetalae</taxon>
        <taxon>rosids</taxon>
        <taxon>fabids</taxon>
        <taxon>Fabales</taxon>
        <taxon>Fabaceae</taxon>
        <taxon>Papilionoideae</taxon>
        <taxon>50 kb inversion clade</taxon>
        <taxon>NPAAA clade</taxon>
        <taxon>Hologalegina</taxon>
        <taxon>IRL clade</taxon>
        <taxon>Trifolieae</taxon>
        <taxon>Trifolium</taxon>
    </lineage>
</organism>
<dbReference type="Proteomes" id="UP000265520">
    <property type="component" value="Unassembled WGS sequence"/>
</dbReference>
<evidence type="ECO:0000313" key="2">
    <source>
        <dbReference type="Proteomes" id="UP000265520"/>
    </source>
</evidence>
<reference evidence="1 2" key="1">
    <citation type="journal article" date="2018" name="Front. Plant Sci.">
        <title>Red Clover (Trifolium pratense) and Zigzag Clover (T. medium) - A Picture of Genomic Similarities and Differences.</title>
        <authorList>
            <person name="Dluhosova J."/>
            <person name="Istvanek J."/>
            <person name="Nedelnik J."/>
            <person name="Repkova J."/>
        </authorList>
    </citation>
    <scope>NUCLEOTIDE SEQUENCE [LARGE SCALE GENOMIC DNA]</scope>
    <source>
        <strain evidence="2">cv. 10/8</strain>
        <tissue evidence="1">Leaf</tissue>
    </source>
</reference>
<protein>
    <submittedName>
        <fullName evidence="1">Rhamnogalacturonate lyase B-like protein</fullName>
    </submittedName>
</protein>
<dbReference type="InterPro" id="IPR010325">
    <property type="entry name" value="Rhamnogal_lyase"/>
</dbReference>
<dbReference type="Pfam" id="PF06045">
    <property type="entry name" value="Rhamnogal_lyase"/>
    <property type="match status" value="1"/>
</dbReference>
<dbReference type="GO" id="GO:0016829">
    <property type="term" value="F:lyase activity"/>
    <property type="evidence" value="ECO:0007669"/>
    <property type="project" value="UniProtKB-KW"/>
</dbReference>
<proteinExistence type="predicted"/>